<dbReference type="AlphaFoldDB" id="A0ABD5SW19"/>
<organism evidence="1 2">
    <name type="scientific">Natrinema soli</name>
    <dbReference type="NCBI Taxonomy" id="1930624"/>
    <lineage>
        <taxon>Archaea</taxon>
        <taxon>Methanobacteriati</taxon>
        <taxon>Methanobacteriota</taxon>
        <taxon>Stenosarchaea group</taxon>
        <taxon>Halobacteria</taxon>
        <taxon>Halobacteriales</taxon>
        <taxon>Natrialbaceae</taxon>
        <taxon>Natrinema</taxon>
    </lineage>
</organism>
<proteinExistence type="predicted"/>
<feature type="non-terminal residue" evidence="1">
    <location>
        <position position="1"/>
    </location>
</feature>
<dbReference type="EMBL" id="JBHSWV010000688">
    <property type="protein sequence ID" value="MFC6769148.1"/>
    <property type="molecule type" value="Genomic_DNA"/>
</dbReference>
<evidence type="ECO:0000313" key="2">
    <source>
        <dbReference type="Proteomes" id="UP001596383"/>
    </source>
</evidence>
<accession>A0ABD5SW19</accession>
<name>A0ABD5SW19_9EURY</name>
<gene>
    <name evidence="1" type="ORF">ACFQE6_30240</name>
</gene>
<dbReference type="Gene3D" id="3.90.870.10">
    <property type="entry name" value="DHBP synthase"/>
    <property type="match status" value="1"/>
</dbReference>
<protein>
    <submittedName>
        <fullName evidence="1">Threonylcarbamoyl-AMP synthase</fullName>
    </submittedName>
</protein>
<dbReference type="InterPro" id="IPR017945">
    <property type="entry name" value="DHBP_synth_RibB-like_a/b_dom"/>
</dbReference>
<dbReference type="SUPFAM" id="SSF55821">
    <property type="entry name" value="YrdC/RibB"/>
    <property type="match status" value="1"/>
</dbReference>
<evidence type="ECO:0000313" key="1">
    <source>
        <dbReference type="EMBL" id="MFC6769148.1"/>
    </source>
</evidence>
<dbReference type="Proteomes" id="UP001596383">
    <property type="component" value="Unassembled WGS sequence"/>
</dbReference>
<comment type="caution">
    <text evidence="1">The sequence shown here is derived from an EMBL/GenBank/DDBJ whole genome shotgun (WGS) entry which is preliminary data.</text>
</comment>
<keyword evidence="2" id="KW-1185">Reference proteome</keyword>
<reference evidence="1 2" key="1">
    <citation type="journal article" date="2019" name="Int. J. Syst. Evol. Microbiol.">
        <title>The Global Catalogue of Microorganisms (GCM) 10K type strain sequencing project: providing services to taxonomists for standard genome sequencing and annotation.</title>
        <authorList>
            <consortium name="The Broad Institute Genomics Platform"/>
            <consortium name="The Broad Institute Genome Sequencing Center for Infectious Disease"/>
            <person name="Wu L."/>
            <person name="Ma J."/>
        </authorList>
    </citation>
    <scope>NUCLEOTIDE SEQUENCE [LARGE SCALE GENOMIC DNA]</scope>
    <source>
        <strain evidence="1 2">LMG 29247</strain>
    </source>
</reference>
<sequence length="58" mass="6210">ESARKPADLDPEIREAAEVVLDGGETDGTESTVVDVSSETIHRRGAQAAEIDAWLEES</sequence>